<accession>A0ABS7QX90</accession>
<dbReference type="EMBL" id="JAINVZ010000019">
    <property type="protein sequence ID" value="MBY8887826.1"/>
    <property type="molecule type" value="Genomic_DNA"/>
</dbReference>
<proteinExistence type="predicted"/>
<evidence type="ECO:0000256" key="2">
    <source>
        <dbReference type="SAM" id="SignalP"/>
    </source>
</evidence>
<protein>
    <recommendedName>
        <fullName evidence="5">Secreted protein</fullName>
    </recommendedName>
</protein>
<dbReference type="Proteomes" id="UP001198565">
    <property type="component" value="Unassembled WGS sequence"/>
</dbReference>
<dbReference type="RefSeq" id="WP_222980573.1">
    <property type="nucleotide sequence ID" value="NZ_JAINVZ010000019.1"/>
</dbReference>
<evidence type="ECO:0000313" key="4">
    <source>
        <dbReference type="Proteomes" id="UP001198565"/>
    </source>
</evidence>
<reference evidence="3 4" key="1">
    <citation type="submission" date="2021-08" db="EMBL/GenBank/DDBJ databases">
        <title>Streptomyces sp. PTM05 isolated from lichen.</title>
        <authorList>
            <person name="Somphong A."/>
            <person name="Phongsopitanun W."/>
            <person name="Tanasupawat S."/>
        </authorList>
    </citation>
    <scope>NUCLEOTIDE SEQUENCE [LARGE SCALE GENOMIC DNA]</scope>
    <source>
        <strain evidence="3 4">Ptm05</strain>
    </source>
</reference>
<gene>
    <name evidence="3" type="ORF">K7472_23720</name>
</gene>
<feature type="signal peptide" evidence="2">
    <location>
        <begin position="1"/>
        <end position="33"/>
    </location>
</feature>
<comment type="caution">
    <text evidence="3">The sequence shown here is derived from an EMBL/GenBank/DDBJ whole genome shotgun (WGS) entry which is preliminary data.</text>
</comment>
<evidence type="ECO:0000313" key="3">
    <source>
        <dbReference type="EMBL" id="MBY8887826.1"/>
    </source>
</evidence>
<feature type="region of interest" description="Disordered" evidence="1">
    <location>
        <begin position="107"/>
        <end position="135"/>
    </location>
</feature>
<evidence type="ECO:0008006" key="5">
    <source>
        <dbReference type="Google" id="ProtNLM"/>
    </source>
</evidence>
<keyword evidence="4" id="KW-1185">Reference proteome</keyword>
<feature type="chain" id="PRO_5045285927" description="Secreted protein" evidence="2">
    <location>
        <begin position="34"/>
        <end position="135"/>
    </location>
</feature>
<name>A0ABS7QX90_9ACTN</name>
<dbReference type="InterPro" id="IPR006311">
    <property type="entry name" value="TAT_signal"/>
</dbReference>
<dbReference type="PROSITE" id="PS51318">
    <property type="entry name" value="TAT"/>
    <property type="match status" value="1"/>
</dbReference>
<evidence type="ECO:0000256" key="1">
    <source>
        <dbReference type="SAM" id="MobiDB-lite"/>
    </source>
</evidence>
<organism evidence="3 4">
    <name type="scientific">Streptantibioticus parmotrematis</name>
    <dbReference type="NCBI Taxonomy" id="2873249"/>
    <lineage>
        <taxon>Bacteria</taxon>
        <taxon>Bacillati</taxon>
        <taxon>Actinomycetota</taxon>
        <taxon>Actinomycetes</taxon>
        <taxon>Kitasatosporales</taxon>
        <taxon>Streptomycetaceae</taxon>
        <taxon>Streptantibioticus</taxon>
    </lineage>
</organism>
<sequence>MTDSSIARRALFVATGSALALGAAVSAASPALADDFDGGHLSVNQGTECALRDVGDVGRNVVATGALPKVFNNVGNGTGRVDGVKELCHAVQQTPRPTHIAPAHAAAHHGAVPRGGQVQSHQGTGLLGGLPIGRH</sequence>
<feature type="compositionally biased region" description="Gly residues" evidence="1">
    <location>
        <begin position="125"/>
        <end position="135"/>
    </location>
</feature>
<keyword evidence="2" id="KW-0732">Signal</keyword>